<dbReference type="EMBL" id="JAEMGP010000013">
    <property type="protein sequence ID" value="KAG5201945.1"/>
    <property type="molecule type" value="Genomic_DNA"/>
</dbReference>
<dbReference type="Proteomes" id="UP000664991">
    <property type="component" value="Unassembled WGS sequence"/>
</dbReference>
<accession>A0A836CWU6</accession>
<evidence type="ECO:0000313" key="3">
    <source>
        <dbReference type="Proteomes" id="UP000664991"/>
    </source>
</evidence>
<proteinExistence type="predicted"/>
<comment type="caution">
    <text evidence="2">The sequence shown here is derived from an EMBL/GenBank/DDBJ whole genome shotgun (WGS) entry which is preliminary data.</text>
</comment>
<protein>
    <submittedName>
        <fullName evidence="2">Uncharacterized protein</fullName>
    </submittedName>
</protein>
<name>A0A836CWU6_SHEEP</name>
<evidence type="ECO:0000256" key="1">
    <source>
        <dbReference type="SAM" id="MobiDB-lite"/>
    </source>
</evidence>
<feature type="region of interest" description="Disordered" evidence="1">
    <location>
        <begin position="73"/>
        <end position="98"/>
    </location>
</feature>
<evidence type="ECO:0000313" key="2">
    <source>
        <dbReference type="EMBL" id="KAG5201945.1"/>
    </source>
</evidence>
<gene>
    <name evidence="2" type="ORF">JEQ12_004708</name>
</gene>
<reference evidence="2 3" key="1">
    <citation type="submission" date="2020-12" db="EMBL/GenBank/DDBJ databases">
        <title>De novo assembly of Tibetan sheep genome.</title>
        <authorList>
            <person name="Li X."/>
        </authorList>
    </citation>
    <scope>NUCLEOTIDE SEQUENCE [LARGE SCALE GENOMIC DNA]</scope>
    <source>
        <tissue evidence="2">Heart</tissue>
    </source>
</reference>
<dbReference type="AlphaFoldDB" id="A0A836CWU6"/>
<organism evidence="2 3">
    <name type="scientific">Ovis aries</name>
    <name type="common">Sheep</name>
    <dbReference type="NCBI Taxonomy" id="9940"/>
    <lineage>
        <taxon>Eukaryota</taxon>
        <taxon>Metazoa</taxon>
        <taxon>Chordata</taxon>
        <taxon>Craniata</taxon>
        <taxon>Vertebrata</taxon>
        <taxon>Euteleostomi</taxon>
        <taxon>Mammalia</taxon>
        <taxon>Eutheria</taxon>
        <taxon>Laurasiatheria</taxon>
        <taxon>Artiodactyla</taxon>
        <taxon>Ruminantia</taxon>
        <taxon>Pecora</taxon>
        <taxon>Bovidae</taxon>
        <taxon>Caprinae</taxon>
        <taxon>Ovis</taxon>
    </lineage>
</organism>
<sequence>MCLISCRSPRALSWGLATPAGSEEQWTMIHDGLLSLTVKDTRVGHQGMWMCIPGPVEGRDRHNEVIRSVSISKLTPSPSDFPGGPVAKNPPASVSDMGLIPGPGRFHVLRGN</sequence>